<name>A0ABY4A5U2_9BURK</name>
<evidence type="ECO:0000313" key="1">
    <source>
        <dbReference type="EMBL" id="UOD30043.1"/>
    </source>
</evidence>
<evidence type="ECO:0000313" key="2">
    <source>
        <dbReference type="Proteomes" id="UP000831532"/>
    </source>
</evidence>
<proteinExistence type="predicted"/>
<reference evidence="1 2" key="1">
    <citation type="submission" date="2020-10" db="EMBL/GenBank/DDBJ databases">
        <title>Genome analysis of Massilia species.</title>
        <authorList>
            <person name="Jung D.-H."/>
        </authorList>
    </citation>
    <scope>NUCLEOTIDE SEQUENCE [LARGE SCALE GENOMIC DNA]</scope>
    <source>
        <strain evidence="2">sipir</strain>
    </source>
</reference>
<keyword evidence="2" id="KW-1185">Reference proteome</keyword>
<sequence>MQFLFQIDDVFMIEGRGCVLAPGLPFASATVVRKGTRIIIVPPAGERFDTVVAECETINRGIPAWRVAICLPGDVRKEMLALGSRVYLAQGSEQQSD</sequence>
<accession>A0ABY4A5U2</accession>
<gene>
    <name evidence="1" type="ORF">INH39_32640</name>
</gene>
<dbReference type="RefSeq" id="WP_243491297.1">
    <property type="nucleotide sequence ID" value="NZ_CP063361.1"/>
</dbReference>
<protein>
    <submittedName>
        <fullName evidence="1">Uncharacterized protein</fullName>
    </submittedName>
</protein>
<dbReference type="Proteomes" id="UP000831532">
    <property type="component" value="Chromosome"/>
</dbReference>
<dbReference type="EMBL" id="CP063361">
    <property type="protein sequence ID" value="UOD30043.1"/>
    <property type="molecule type" value="Genomic_DNA"/>
</dbReference>
<organism evidence="1 2">
    <name type="scientific">Massilia violaceinigra</name>
    <dbReference type="NCBI Taxonomy" id="2045208"/>
    <lineage>
        <taxon>Bacteria</taxon>
        <taxon>Pseudomonadati</taxon>
        <taxon>Pseudomonadota</taxon>
        <taxon>Betaproteobacteria</taxon>
        <taxon>Burkholderiales</taxon>
        <taxon>Oxalobacteraceae</taxon>
        <taxon>Telluria group</taxon>
        <taxon>Massilia</taxon>
    </lineage>
</organism>